<evidence type="ECO:0000313" key="12">
    <source>
        <dbReference type="Proteomes" id="UP000637359"/>
    </source>
</evidence>
<accession>A0A923L4P4</accession>
<dbReference type="GO" id="GO:0005886">
    <property type="term" value="C:plasma membrane"/>
    <property type="evidence" value="ECO:0007669"/>
    <property type="project" value="UniProtKB-SubCell"/>
</dbReference>
<dbReference type="EMBL" id="JACOOL010000004">
    <property type="protein sequence ID" value="MBC5636420.1"/>
    <property type="molecule type" value="Genomic_DNA"/>
</dbReference>
<evidence type="ECO:0000256" key="3">
    <source>
        <dbReference type="ARBA" id="ARBA00022106"/>
    </source>
</evidence>
<reference evidence="11" key="1">
    <citation type="submission" date="2020-08" db="EMBL/GenBank/DDBJ databases">
        <title>Genome public.</title>
        <authorList>
            <person name="Liu C."/>
            <person name="Sun Q."/>
        </authorList>
    </citation>
    <scope>NUCLEOTIDE SEQUENCE</scope>
    <source>
        <strain evidence="11">BX22</strain>
    </source>
</reference>
<feature type="transmembrane region" description="Helical" evidence="10">
    <location>
        <begin position="199"/>
        <end position="227"/>
    </location>
</feature>
<dbReference type="PANTHER" id="PTHR43823:SF3">
    <property type="entry name" value="MULTIDRUG EXPORT PROTEIN MEPA"/>
    <property type="match status" value="1"/>
</dbReference>
<dbReference type="GO" id="GO:0042910">
    <property type="term" value="F:xenobiotic transmembrane transporter activity"/>
    <property type="evidence" value="ECO:0007669"/>
    <property type="project" value="InterPro"/>
</dbReference>
<dbReference type="PIRSF" id="PIRSF006603">
    <property type="entry name" value="DinF"/>
    <property type="match status" value="1"/>
</dbReference>
<evidence type="ECO:0000313" key="11">
    <source>
        <dbReference type="EMBL" id="MBC5636420.1"/>
    </source>
</evidence>
<comment type="subcellular location">
    <subcellularLocation>
        <location evidence="1">Cell membrane</location>
        <topology evidence="1">Multi-pass membrane protein</topology>
    </subcellularLocation>
</comment>
<evidence type="ECO:0000256" key="6">
    <source>
        <dbReference type="ARBA" id="ARBA00022692"/>
    </source>
</evidence>
<organism evidence="11 12">
    <name type="scientific">Ornithinibacillus hominis</name>
    <dbReference type="NCBI Taxonomy" id="2763055"/>
    <lineage>
        <taxon>Bacteria</taxon>
        <taxon>Bacillati</taxon>
        <taxon>Bacillota</taxon>
        <taxon>Bacilli</taxon>
        <taxon>Bacillales</taxon>
        <taxon>Bacillaceae</taxon>
        <taxon>Ornithinibacillus</taxon>
    </lineage>
</organism>
<dbReference type="InterPro" id="IPR002528">
    <property type="entry name" value="MATE_fam"/>
</dbReference>
<keyword evidence="9" id="KW-0046">Antibiotic resistance</keyword>
<evidence type="ECO:0000256" key="10">
    <source>
        <dbReference type="SAM" id="Phobius"/>
    </source>
</evidence>
<dbReference type="Pfam" id="PF01554">
    <property type="entry name" value="MatE"/>
    <property type="match status" value="2"/>
</dbReference>
<keyword evidence="12" id="KW-1185">Reference proteome</keyword>
<dbReference type="GO" id="GO:0046677">
    <property type="term" value="P:response to antibiotic"/>
    <property type="evidence" value="ECO:0007669"/>
    <property type="project" value="UniProtKB-KW"/>
</dbReference>
<dbReference type="InterPro" id="IPR045070">
    <property type="entry name" value="MATE_MepA-like"/>
</dbReference>
<feature type="transmembrane region" description="Helical" evidence="10">
    <location>
        <begin position="361"/>
        <end position="384"/>
    </location>
</feature>
<keyword evidence="4" id="KW-0813">Transport</keyword>
<feature type="transmembrane region" description="Helical" evidence="10">
    <location>
        <begin position="135"/>
        <end position="155"/>
    </location>
</feature>
<feature type="transmembrane region" description="Helical" evidence="10">
    <location>
        <begin position="16"/>
        <end position="36"/>
    </location>
</feature>
<evidence type="ECO:0000256" key="9">
    <source>
        <dbReference type="ARBA" id="ARBA00023251"/>
    </source>
</evidence>
<feature type="transmembrane region" description="Helical" evidence="10">
    <location>
        <begin position="167"/>
        <end position="187"/>
    </location>
</feature>
<protein>
    <recommendedName>
        <fullName evidence="3">Multidrug export protein MepA</fullName>
    </recommendedName>
</protein>
<evidence type="ECO:0000256" key="4">
    <source>
        <dbReference type="ARBA" id="ARBA00022448"/>
    </source>
</evidence>
<keyword evidence="6 10" id="KW-0812">Transmembrane</keyword>
<name>A0A923L4P4_9BACI</name>
<feature type="transmembrane region" description="Helical" evidence="10">
    <location>
        <begin position="94"/>
        <end position="120"/>
    </location>
</feature>
<sequence length="447" mass="48995">MEMTRGLEKQYTRKSLLAFAAPTIVVMLFVSIYTLVDGIFVARYVNATALSAINIFMPIYTVIFAIALMIGTGGSAIIAKKMGENNYQEARSNFTFIVLCGITIGILIMFLGLLCIHPLLELLGAGASSQLFDYTLAYAKILLAVSPLLVIQMMFENFFVTAGRPKLSLVITLIGGSTNIVLDYLFIVKMNMGVEGAALATAIGIVIPAIIGIGYFSYFKGSGLYFVKPKVDGKVFLKTCINGSSEMVTNLSSSVVVLAFNLLMLHYIGVDGVAAITIMLYVMMFLTPIFMGYSVGIAPIISYKYGSQDVVQLRFIVKSSLRVIAICSVVIVGLSYLLGPFLIEVMVEKDSNVYQIAIEGFHIFCISFLFMGVNIFTSMLFTALSNGKISAIFSFLRTLVFVLIGLLVLPLLFGVTGIWIALPIAEFLSILVCIYFIKRYKSQYQYV</sequence>
<dbReference type="PANTHER" id="PTHR43823">
    <property type="entry name" value="SPORULATION PROTEIN YKVU"/>
    <property type="match status" value="1"/>
</dbReference>
<feature type="transmembrane region" description="Helical" evidence="10">
    <location>
        <begin position="48"/>
        <end position="73"/>
    </location>
</feature>
<feature type="transmembrane region" description="Helical" evidence="10">
    <location>
        <begin position="391"/>
        <end position="412"/>
    </location>
</feature>
<feature type="transmembrane region" description="Helical" evidence="10">
    <location>
        <begin position="418"/>
        <end position="437"/>
    </location>
</feature>
<evidence type="ECO:0000256" key="5">
    <source>
        <dbReference type="ARBA" id="ARBA00022475"/>
    </source>
</evidence>
<dbReference type="Proteomes" id="UP000637359">
    <property type="component" value="Unassembled WGS sequence"/>
</dbReference>
<comment type="caution">
    <text evidence="11">The sequence shown here is derived from an EMBL/GenBank/DDBJ whole genome shotgun (WGS) entry which is preliminary data.</text>
</comment>
<feature type="transmembrane region" description="Helical" evidence="10">
    <location>
        <begin position="321"/>
        <end position="341"/>
    </location>
</feature>
<gene>
    <name evidence="11" type="ORF">H8S33_06225</name>
</gene>
<evidence type="ECO:0000256" key="1">
    <source>
        <dbReference type="ARBA" id="ARBA00004651"/>
    </source>
</evidence>
<keyword evidence="8 10" id="KW-0472">Membrane</keyword>
<dbReference type="InterPro" id="IPR048279">
    <property type="entry name" value="MdtK-like"/>
</dbReference>
<feature type="transmembrane region" description="Helical" evidence="10">
    <location>
        <begin position="248"/>
        <end position="268"/>
    </location>
</feature>
<comment type="similarity">
    <text evidence="2">Belongs to the multi antimicrobial extrusion (MATE) (TC 2.A.66.1) family. MepA subfamily.</text>
</comment>
<evidence type="ECO:0000256" key="7">
    <source>
        <dbReference type="ARBA" id="ARBA00022989"/>
    </source>
</evidence>
<dbReference type="RefSeq" id="WP_186869139.1">
    <property type="nucleotide sequence ID" value="NZ_JACOOL010000004.1"/>
</dbReference>
<evidence type="ECO:0000256" key="8">
    <source>
        <dbReference type="ARBA" id="ARBA00023136"/>
    </source>
</evidence>
<feature type="transmembrane region" description="Helical" evidence="10">
    <location>
        <begin position="274"/>
        <end position="301"/>
    </location>
</feature>
<keyword evidence="7 10" id="KW-1133">Transmembrane helix</keyword>
<dbReference type="GO" id="GO:0015297">
    <property type="term" value="F:antiporter activity"/>
    <property type="evidence" value="ECO:0007669"/>
    <property type="project" value="InterPro"/>
</dbReference>
<dbReference type="InterPro" id="IPR051327">
    <property type="entry name" value="MATE_MepA_subfamily"/>
</dbReference>
<evidence type="ECO:0000256" key="2">
    <source>
        <dbReference type="ARBA" id="ARBA00008417"/>
    </source>
</evidence>
<keyword evidence="5" id="KW-1003">Cell membrane</keyword>
<dbReference type="CDD" id="cd13143">
    <property type="entry name" value="MATE_MepA_like"/>
    <property type="match status" value="1"/>
</dbReference>
<proteinExistence type="inferred from homology"/>
<dbReference type="AlphaFoldDB" id="A0A923L4P4"/>